<evidence type="ECO:0000256" key="2">
    <source>
        <dbReference type="SAM" id="Phobius"/>
    </source>
</evidence>
<dbReference type="HOGENOM" id="CLU_008677_0_0_1"/>
<feature type="compositionally biased region" description="Basic and acidic residues" evidence="1">
    <location>
        <begin position="320"/>
        <end position="339"/>
    </location>
</feature>
<feature type="compositionally biased region" description="Polar residues" evidence="1">
    <location>
        <begin position="971"/>
        <end position="980"/>
    </location>
</feature>
<dbReference type="OrthoDB" id="2529242at2759"/>
<dbReference type="GeneID" id="19309278"/>
<dbReference type="Proteomes" id="UP000030669">
    <property type="component" value="Unassembled WGS sequence"/>
</dbReference>
<keyword evidence="4" id="KW-1185">Reference proteome</keyword>
<feature type="region of interest" description="Disordered" evidence="1">
    <location>
        <begin position="296"/>
        <end position="350"/>
    </location>
</feature>
<dbReference type="OMA" id="IAQRHYS"/>
<dbReference type="eggNOG" id="ENOG502SSRU">
    <property type="taxonomic scope" value="Eukaryota"/>
</dbReference>
<dbReference type="EMBL" id="KB469297">
    <property type="protein sequence ID" value="EPQ59161.1"/>
    <property type="molecule type" value="Genomic_DNA"/>
</dbReference>
<evidence type="ECO:0000256" key="1">
    <source>
        <dbReference type="SAM" id="MobiDB-lite"/>
    </source>
</evidence>
<keyword evidence="2" id="KW-1133">Transmembrane helix</keyword>
<feature type="region of interest" description="Disordered" evidence="1">
    <location>
        <begin position="659"/>
        <end position="738"/>
    </location>
</feature>
<protein>
    <submittedName>
        <fullName evidence="3">Uncharacterized protein</fullName>
    </submittedName>
</protein>
<evidence type="ECO:0000313" key="3">
    <source>
        <dbReference type="EMBL" id="EPQ59161.1"/>
    </source>
</evidence>
<feature type="region of interest" description="Disordered" evidence="1">
    <location>
        <begin position="962"/>
        <end position="1007"/>
    </location>
</feature>
<feature type="compositionally biased region" description="Polar residues" evidence="1">
    <location>
        <begin position="1048"/>
        <end position="1059"/>
    </location>
</feature>
<dbReference type="AlphaFoldDB" id="S7QH82"/>
<feature type="compositionally biased region" description="Pro residues" evidence="1">
    <location>
        <begin position="299"/>
        <end position="310"/>
    </location>
</feature>
<feature type="transmembrane region" description="Helical" evidence="2">
    <location>
        <begin position="134"/>
        <end position="156"/>
    </location>
</feature>
<accession>S7QH82</accession>
<organism evidence="3 4">
    <name type="scientific">Gloeophyllum trabeum (strain ATCC 11539 / FP-39264 / Madison 617)</name>
    <name type="common">Brown rot fungus</name>
    <dbReference type="NCBI Taxonomy" id="670483"/>
    <lineage>
        <taxon>Eukaryota</taxon>
        <taxon>Fungi</taxon>
        <taxon>Dikarya</taxon>
        <taxon>Basidiomycota</taxon>
        <taxon>Agaricomycotina</taxon>
        <taxon>Agaricomycetes</taxon>
        <taxon>Gloeophyllales</taxon>
        <taxon>Gloeophyllaceae</taxon>
        <taxon>Gloeophyllum</taxon>
    </lineage>
</organism>
<dbReference type="KEGG" id="gtr:GLOTRDRAFT_90838"/>
<feature type="transmembrane region" description="Helical" evidence="2">
    <location>
        <begin position="442"/>
        <end position="461"/>
    </location>
</feature>
<reference evidence="3 4" key="1">
    <citation type="journal article" date="2012" name="Science">
        <title>The Paleozoic origin of enzymatic lignin decomposition reconstructed from 31 fungal genomes.</title>
        <authorList>
            <person name="Floudas D."/>
            <person name="Binder M."/>
            <person name="Riley R."/>
            <person name="Barry K."/>
            <person name="Blanchette R.A."/>
            <person name="Henrissat B."/>
            <person name="Martinez A.T."/>
            <person name="Otillar R."/>
            <person name="Spatafora J.W."/>
            <person name="Yadav J.S."/>
            <person name="Aerts A."/>
            <person name="Benoit I."/>
            <person name="Boyd A."/>
            <person name="Carlson A."/>
            <person name="Copeland A."/>
            <person name="Coutinho P.M."/>
            <person name="de Vries R.P."/>
            <person name="Ferreira P."/>
            <person name="Findley K."/>
            <person name="Foster B."/>
            <person name="Gaskell J."/>
            <person name="Glotzer D."/>
            <person name="Gorecki P."/>
            <person name="Heitman J."/>
            <person name="Hesse C."/>
            <person name="Hori C."/>
            <person name="Igarashi K."/>
            <person name="Jurgens J.A."/>
            <person name="Kallen N."/>
            <person name="Kersten P."/>
            <person name="Kohler A."/>
            <person name="Kuees U."/>
            <person name="Kumar T.K.A."/>
            <person name="Kuo A."/>
            <person name="LaButti K."/>
            <person name="Larrondo L.F."/>
            <person name="Lindquist E."/>
            <person name="Ling A."/>
            <person name="Lombard V."/>
            <person name="Lucas S."/>
            <person name="Lundell T."/>
            <person name="Martin R."/>
            <person name="McLaughlin D.J."/>
            <person name="Morgenstern I."/>
            <person name="Morin E."/>
            <person name="Murat C."/>
            <person name="Nagy L.G."/>
            <person name="Nolan M."/>
            <person name="Ohm R.A."/>
            <person name="Patyshakuliyeva A."/>
            <person name="Rokas A."/>
            <person name="Ruiz-Duenas F.J."/>
            <person name="Sabat G."/>
            <person name="Salamov A."/>
            <person name="Samejima M."/>
            <person name="Schmutz J."/>
            <person name="Slot J.C."/>
            <person name="St John F."/>
            <person name="Stenlid J."/>
            <person name="Sun H."/>
            <person name="Sun S."/>
            <person name="Syed K."/>
            <person name="Tsang A."/>
            <person name="Wiebenga A."/>
            <person name="Young D."/>
            <person name="Pisabarro A."/>
            <person name="Eastwood D.C."/>
            <person name="Martin F."/>
            <person name="Cullen D."/>
            <person name="Grigoriev I.V."/>
            <person name="Hibbett D.S."/>
        </authorList>
    </citation>
    <scope>NUCLEOTIDE SEQUENCE [LARGE SCALE GENOMIC DNA]</scope>
    <source>
        <strain evidence="3 4">ATCC 11539</strain>
    </source>
</reference>
<keyword evidence="2" id="KW-0812">Transmembrane</keyword>
<feature type="compositionally biased region" description="Polar residues" evidence="1">
    <location>
        <begin position="253"/>
        <end position="265"/>
    </location>
</feature>
<feature type="region of interest" description="Disordered" evidence="1">
    <location>
        <begin position="1037"/>
        <end position="1068"/>
    </location>
</feature>
<feature type="transmembrane region" description="Helical" evidence="2">
    <location>
        <begin position="168"/>
        <end position="192"/>
    </location>
</feature>
<feature type="region of interest" description="Disordered" evidence="1">
    <location>
        <begin position="253"/>
        <end position="274"/>
    </location>
</feature>
<sequence>MIPLVPTLALSFVSFICSAFVILRIIIPILPPSPFSGRVPPSEFGLPNFGSLSPADKSHIWLASLDMIALAVFVWQAVSENLGGVADFATAHDPGAAARLWLSMTLRQACLFVIAGITLLHVRMGRPISFGAKHWVLWAPTLVLAVTSTAIAGVLASTGLSTFFLGLTTYSVTIAALSSVAFGCLIGTLIVIRRNLTALHEAQADPWPPVREVEEKPRPSFATEDIDALRDGSSWITSDAGSRRASISTWSFTTRHSTRPSNAGSIRTPHPLTGSYPSIPHKSSFWFNPATPYDGHDSPIPPVPPLPSPYRPASTSHPLAHTDPDPFRRNDPLHGRDPVPRMGSQTSWLTESSGTKATLSAWSFPTTHRENVHTPDTATAFVDQPADARPSTAHSRPITPALANAKVLGGYGYAPGAALAEKGLAALANVPSDDVDVSVYRAIGWLIMIWVPLALSLPYFFMVSPAAPVSPIAPLLMVLSVTLSSPILAVNLLFRSPLPIPSGLFDSYSEPPSVVMRAPSPQSTIAPFSHEYKRSGSVTVVEGRRSTDVWLAKGEAVEGKGKIGRALEMLHPKPKLSVLPIETVDGEITPPLPIQYREDRDQTVPPTPRSTNEAEMGRMRTDSKVSSYWSGDDSAAFNTRIMVAQRHYSAIATTVVVPPSPERRASHDIASTTRATGADTHVTHHLRTRSVSSAVGDGPAPLTPPPTLPLPPTPPTIKSLKSHKKAHLRHRKSRSSGLSMSAISDMDINEIDVLSAGVLPHLVPGLKIGGTMKIRDHWKIPQPPAIEGAKASHGTTDTSLPAELGGFSSYEEFSSPEMHSTPITAQGRARKTSGHKKNHFSLPSLSLGKDGAHTLSTWRAEISGAFNGKTRQYVTVSTKEDLRRNTVLGAESGSSTNLKTVAEEDEMLRPPSTAPLDGKMLASKYDQPQHVPAPDVPTSARSSMNALLEQLMMAPPSAASTATLFDFDSGSGPQAESTPPDQHRPHPYAAVQNTAPSSAITPKEKRRSSIVYIKSEDSPSSPEPSSASDRFARFSSRMVKPLRPKASKLQSRNSASGTPVGTPGKGLRPLSLLQEVDTNLEGGSVSSVRPLALGKKPKVQKQAVTDENADPSAPAGRRLKPLKLARSDTNKERAGLRKAEVLPDVVVRPPSESAHTGFGYNFR</sequence>
<feature type="compositionally biased region" description="Basic residues" evidence="1">
    <location>
        <begin position="720"/>
        <end position="734"/>
    </location>
</feature>
<feature type="transmembrane region" description="Helical" evidence="2">
    <location>
        <begin position="98"/>
        <end position="122"/>
    </location>
</feature>
<feature type="compositionally biased region" description="Polar residues" evidence="1">
    <location>
        <begin position="991"/>
        <end position="1000"/>
    </location>
</feature>
<feature type="region of interest" description="Disordered" evidence="1">
    <location>
        <begin position="1081"/>
        <end position="1134"/>
    </location>
</feature>
<name>S7QH82_GLOTA</name>
<feature type="region of interest" description="Disordered" evidence="1">
    <location>
        <begin position="598"/>
        <end position="620"/>
    </location>
</feature>
<dbReference type="RefSeq" id="XP_007862223.1">
    <property type="nucleotide sequence ID" value="XM_007864032.1"/>
</dbReference>
<feature type="transmembrane region" description="Helical" evidence="2">
    <location>
        <begin position="6"/>
        <end position="27"/>
    </location>
</feature>
<evidence type="ECO:0000313" key="4">
    <source>
        <dbReference type="Proteomes" id="UP000030669"/>
    </source>
</evidence>
<keyword evidence="2" id="KW-0472">Membrane</keyword>
<feature type="compositionally biased region" description="Basic and acidic residues" evidence="1">
    <location>
        <begin position="1125"/>
        <end position="1134"/>
    </location>
</feature>
<feature type="compositionally biased region" description="Pro residues" evidence="1">
    <location>
        <begin position="701"/>
        <end position="715"/>
    </location>
</feature>
<gene>
    <name evidence="3" type="ORF">GLOTRDRAFT_90838</name>
</gene>
<proteinExistence type="predicted"/>